<dbReference type="AlphaFoldDB" id="A0A931GIQ6"/>
<sequence>MTDLYTVSVDTVEGATLRGRVHIINPDAPYVPEGRTFPVGLIFETWFPADIEAPSRAEVGEEDPIVTAQRPQMEAMIRQRRTIRVNADGHLLSYDGRTLLEPRQHAGDVPGRRMGRDEISEYFTVAVDGLEEVFVRHASSIVASYKVSPLRNVPMASEVIQFNAGDPLTDEELAQEEFEEEEVDLHLDSMAWELICARPFDERPYADITFTVTDARYLKHLSPGLRWRTAVWR</sequence>
<organism evidence="1 2">
    <name type="scientific">Actinomadura viridis</name>
    <dbReference type="NCBI Taxonomy" id="58110"/>
    <lineage>
        <taxon>Bacteria</taxon>
        <taxon>Bacillati</taxon>
        <taxon>Actinomycetota</taxon>
        <taxon>Actinomycetes</taxon>
        <taxon>Streptosporangiales</taxon>
        <taxon>Thermomonosporaceae</taxon>
        <taxon>Actinomadura</taxon>
    </lineage>
</organism>
<proteinExistence type="predicted"/>
<comment type="caution">
    <text evidence="1">The sequence shown here is derived from an EMBL/GenBank/DDBJ whole genome shotgun (WGS) entry which is preliminary data.</text>
</comment>
<reference evidence="1" key="1">
    <citation type="submission" date="2020-11" db="EMBL/GenBank/DDBJ databases">
        <title>Sequencing the genomes of 1000 actinobacteria strains.</title>
        <authorList>
            <person name="Klenk H.-P."/>
        </authorList>
    </citation>
    <scope>NUCLEOTIDE SEQUENCE</scope>
    <source>
        <strain evidence="1">DSM 43175</strain>
    </source>
</reference>
<dbReference type="EMBL" id="JADOUA010000001">
    <property type="protein sequence ID" value="MBG6088848.1"/>
    <property type="molecule type" value="Genomic_DNA"/>
</dbReference>
<keyword evidence="2" id="KW-1185">Reference proteome</keyword>
<dbReference type="Proteomes" id="UP000614047">
    <property type="component" value="Unassembled WGS sequence"/>
</dbReference>
<gene>
    <name evidence="1" type="ORF">IW256_002961</name>
</gene>
<dbReference type="RefSeq" id="WP_197011524.1">
    <property type="nucleotide sequence ID" value="NZ_BAABES010000005.1"/>
</dbReference>
<evidence type="ECO:0000313" key="1">
    <source>
        <dbReference type="EMBL" id="MBG6088848.1"/>
    </source>
</evidence>
<evidence type="ECO:0000313" key="2">
    <source>
        <dbReference type="Proteomes" id="UP000614047"/>
    </source>
</evidence>
<name>A0A931GIQ6_9ACTN</name>
<protein>
    <submittedName>
        <fullName evidence="1">Uncharacterized protein</fullName>
    </submittedName>
</protein>
<accession>A0A931GIQ6</accession>